<evidence type="ECO:0000313" key="2">
    <source>
        <dbReference type="Proteomes" id="UP000569914"/>
    </source>
</evidence>
<sequence>MTSSNAELDVLRNPDTDAGYSFLGWPILIEIAAENDADNESIVGTTSSILKTMWDAGIPTVAACDYEDELPWRGGIGRIEDNDLR</sequence>
<dbReference type="AlphaFoldDB" id="A0A7Y9I6A1"/>
<name>A0A7Y9I6A1_9ACTN</name>
<dbReference type="RefSeq" id="WP_179750992.1">
    <property type="nucleotide sequence ID" value="NZ_JACCBU010000001.1"/>
</dbReference>
<dbReference type="Proteomes" id="UP000569914">
    <property type="component" value="Unassembled WGS sequence"/>
</dbReference>
<accession>A0A7Y9I6A1</accession>
<reference evidence="1 2" key="1">
    <citation type="submission" date="2020-07" db="EMBL/GenBank/DDBJ databases">
        <title>Sequencing the genomes of 1000 actinobacteria strains.</title>
        <authorList>
            <person name="Klenk H.-P."/>
        </authorList>
    </citation>
    <scope>NUCLEOTIDE SEQUENCE [LARGE SCALE GENOMIC DNA]</scope>
    <source>
        <strain evidence="1 2">DSM 22083</strain>
    </source>
</reference>
<dbReference type="EMBL" id="JACCBU010000001">
    <property type="protein sequence ID" value="NYE71081.1"/>
    <property type="molecule type" value="Genomic_DNA"/>
</dbReference>
<keyword evidence="2" id="KW-1185">Reference proteome</keyword>
<protein>
    <submittedName>
        <fullName evidence="1">Uncharacterized protein</fullName>
    </submittedName>
</protein>
<gene>
    <name evidence="1" type="ORF">BKA15_002410</name>
</gene>
<evidence type="ECO:0000313" key="1">
    <source>
        <dbReference type="EMBL" id="NYE71081.1"/>
    </source>
</evidence>
<comment type="caution">
    <text evidence="1">The sequence shown here is derived from an EMBL/GenBank/DDBJ whole genome shotgun (WGS) entry which is preliminary data.</text>
</comment>
<organism evidence="1 2">
    <name type="scientific">Microlunatus parietis</name>
    <dbReference type="NCBI Taxonomy" id="682979"/>
    <lineage>
        <taxon>Bacteria</taxon>
        <taxon>Bacillati</taxon>
        <taxon>Actinomycetota</taxon>
        <taxon>Actinomycetes</taxon>
        <taxon>Propionibacteriales</taxon>
        <taxon>Propionibacteriaceae</taxon>
        <taxon>Microlunatus</taxon>
    </lineage>
</organism>
<proteinExistence type="predicted"/>